<dbReference type="AlphaFoldDB" id="A0AA91VA29"/>
<reference evidence="2 3" key="1">
    <citation type="submission" date="2017-09" db="EMBL/GenBank/DDBJ databases">
        <title>Large-scale bioinformatics analysis of Bacillus genomes uncovers conserved roles of natural products in bacterial physiology.</title>
        <authorList>
            <consortium name="Agbiome Team Llc"/>
            <person name="Bleich R.M."/>
            <person name="Grubbs K.J."/>
            <person name="Santa Maria K.C."/>
            <person name="Allen S.E."/>
            <person name="Farag S."/>
            <person name="Shank E.A."/>
            <person name="Bowers A."/>
        </authorList>
    </citation>
    <scope>NUCLEOTIDE SEQUENCE [LARGE SCALE GENOMIC DNA]</scope>
    <source>
        <strain evidence="2 3">AFS092012</strain>
    </source>
</reference>
<dbReference type="PROSITE" id="PS51186">
    <property type="entry name" value="GNAT"/>
    <property type="match status" value="1"/>
</dbReference>
<dbReference type="GO" id="GO:0005737">
    <property type="term" value="C:cytoplasm"/>
    <property type="evidence" value="ECO:0007669"/>
    <property type="project" value="TreeGrafter"/>
</dbReference>
<dbReference type="GO" id="GO:0008999">
    <property type="term" value="F:protein-N-terminal-alanine acetyltransferase activity"/>
    <property type="evidence" value="ECO:0007669"/>
    <property type="project" value="TreeGrafter"/>
</dbReference>
<gene>
    <name evidence="2" type="ORF">CON65_17755</name>
</gene>
<proteinExistence type="predicted"/>
<sequence>MFPILETERLILRELTESDAQSLLNCFSNPDVLRYYGQSPLKSIDQVKQIIKNFAESYNEKHGVKWGIELKGKKGTSIIGTIGFHDWSSEHRRANISYALFPEQWGNGYATEAVSTVISYGFNNLNLTRIGAVVFLENESSNHLLTKLGFKKEGVLKNYMYQNDVPHDTNVYSLLKSI</sequence>
<dbReference type="EMBL" id="NVOR01000068">
    <property type="protein sequence ID" value="PED81362.1"/>
    <property type="molecule type" value="Genomic_DNA"/>
</dbReference>
<dbReference type="SUPFAM" id="SSF55729">
    <property type="entry name" value="Acyl-CoA N-acyltransferases (Nat)"/>
    <property type="match status" value="1"/>
</dbReference>
<dbReference type="InterPro" id="IPR000182">
    <property type="entry name" value="GNAT_dom"/>
</dbReference>
<accession>A0AA91VA29</accession>
<evidence type="ECO:0000313" key="2">
    <source>
        <dbReference type="EMBL" id="PED81362.1"/>
    </source>
</evidence>
<dbReference type="RefSeq" id="WP_097896408.1">
    <property type="nucleotide sequence ID" value="NZ_NVOR01000068.1"/>
</dbReference>
<dbReference type="InterPro" id="IPR016181">
    <property type="entry name" value="Acyl_CoA_acyltransferase"/>
</dbReference>
<organism evidence="2 3">
    <name type="scientific">Bacillus pseudomycoides</name>
    <dbReference type="NCBI Taxonomy" id="64104"/>
    <lineage>
        <taxon>Bacteria</taxon>
        <taxon>Bacillati</taxon>
        <taxon>Bacillota</taxon>
        <taxon>Bacilli</taxon>
        <taxon>Bacillales</taxon>
        <taxon>Bacillaceae</taxon>
        <taxon>Bacillus</taxon>
        <taxon>Bacillus cereus group</taxon>
    </lineage>
</organism>
<dbReference type="Proteomes" id="UP000221020">
    <property type="component" value="Unassembled WGS sequence"/>
</dbReference>
<feature type="domain" description="N-acetyltransferase" evidence="1">
    <location>
        <begin position="10"/>
        <end position="172"/>
    </location>
</feature>
<dbReference type="PANTHER" id="PTHR43792">
    <property type="entry name" value="GNAT FAMILY, PUTATIVE (AFU_ORTHOLOGUE AFUA_3G00765)-RELATED-RELATED"/>
    <property type="match status" value="1"/>
</dbReference>
<dbReference type="InterPro" id="IPR051531">
    <property type="entry name" value="N-acetyltransferase"/>
</dbReference>
<dbReference type="Gene3D" id="3.40.630.30">
    <property type="match status" value="1"/>
</dbReference>
<name>A0AA91VA29_9BACI</name>
<evidence type="ECO:0000259" key="1">
    <source>
        <dbReference type="PROSITE" id="PS51186"/>
    </source>
</evidence>
<dbReference type="PANTHER" id="PTHR43792:SF9">
    <property type="entry name" value="RIBOSOMAL-PROTEIN-ALANINE ACETYLTRANSFERASE"/>
    <property type="match status" value="1"/>
</dbReference>
<dbReference type="Pfam" id="PF13302">
    <property type="entry name" value="Acetyltransf_3"/>
    <property type="match status" value="1"/>
</dbReference>
<protein>
    <submittedName>
        <fullName evidence="2">GNAT family N-acetyltransferase</fullName>
    </submittedName>
</protein>
<comment type="caution">
    <text evidence="2">The sequence shown here is derived from an EMBL/GenBank/DDBJ whole genome shotgun (WGS) entry which is preliminary data.</text>
</comment>
<evidence type="ECO:0000313" key="3">
    <source>
        <dbReference type="Proteomes" id="UP000221020"/>
    </source>
</evidence>